<evidence type="ECO:0000256" key="7">
    <source>
        <dbReference type="ARBA" id="ARBA00023242"/>
    </source>
</evidence>
<dbReference type="GO" id="GO:0000398">
    <property type="term" value="P:mRNA splicing, via spliceosome"/>
    <property type="evidence" value="ECO:0007669"/>
    <property type="project" value="TreeGrafter"/>
</dbReference>
<dbReference type="InterPro" id="IPR000504">
    <property type="entry name" value="RRM_dom"/>
</dbReference>
<dbReference type="AlphaFoldDB" id="A0A0N0NR05"/>
<dbReference type="Pfam" id="PF01585">
    <property type="entry name" value="G-patch"/>
    <property type="match status" value="1"/>
</dbReference>
<evidence type="ECO:0000256" key="6">
    <source>
        <dbReference type="ARBA" id="ARBA00022884"/>
    </source>
</evidence>
<dbReference type="PROSITE" id="PS50174">
    <property type="entry name" value="G_PATCH"/>
    <property type="match status" value="1"/>
</dbReference>
<dbReference type="SUPFAM" id="SSF54928">
    <property type="entry name" value="RNA-binding domain, RBD"/>
    <property type="match status" value="1"/>
</dbReference>
<keyword evidence="4 8" id="KW-0863">Zinc-finger</keyword>
<dbReference type="Gene3D" id="4.10.1060.10">
    <property type="entry name" value="Zinc finger, RanBP2-type"/>
    <property type="match status" value="1"/>
</dbReference>
<protein>
    <submittedName>
        <fullName evidence="12">Putative RNA-binding protein</fullName>
    </submittedName>
</protein>
<evidence type="ECO:0000256" key="9">
    <source>
        <dbReference type="SAM" id="MobiDB-lite"/>
    </source>
</evidence>
<feature type="region of interest" description="Disordered" evidence="9">
    <location>
        <begin position="320"/>
        <end position="348"/>
    </location>
</feature>
<dbReference type="STRING" id="1664694.A0A0N0NR05"/>
<dbReference type="Pfam" id="PF00641">
    <property type="entry name" value="Zn_ribbon_RanBP"/>
    <property type="match status" value="1"/>
</dbReference>
<evidence type="ECO:0000256" key="3">
    <source>
        <dbReference type="ARBA" id="ARBA00022737"/>
    </source>
</evidence>
<keyword evidence="5" id="KW-0862">Zinc</keyword>
<feature type="domain" description="G-patch" evidence="10">
    <location>
        <begin position="461"/>
        <end position="508"/>
    </location>
</feature>
<dbReference type="PANTHER" id="PTHR13948:SF3">
    <property type="entry name" value="FI21118P1"/>
    <property type="match status" value="1"/>
</dbReference>
<dbReference type="GO" id="GO:0005634">
    <property type="term" value="C:nucleus"/>
    <property type="evidence" value="ECO:0007669"/>
    <property type="project" value="UniProtKB-SubCell"/>
</dbReference>
<keyword evidence="3" id="KW-0677">Repeat</keyword>
<feature type="region of interest" description="Disordered" evidence="9">
    <location>
        <begin position="503"/>
        <end position="545"/>
    </location>
</feature>
<dbReference type="PROSITE" id="PS50199">
    <property type="entry name" value="ZF_RANBP2_2"/>
    <property type="match status" value="1"/>
</dbReference>
<dbReference type="OrthoDB" id="29221at2759"/>
<evidence type="ECO:0000256" key="2">
    <source>
        <dbReference type="ARBA" id="ARBA00022723"/>
    </source>
</evidence>
<feature type="compositionally biased region" description="Low complexity" evidence="9">
    <location>
        <begin position="323"/>
        <end position="338"/>
    </location>
</feature>
<evidence type="ECO:0000313" key="13">
    <source>
        <dbReference type="Proteomes" id="UP000038010"/>
    </source>
</evidence>
<dbReference type="Pfam" id="PF00076">
    <property type="entry name" value="RRM_1"/>
    <property type="match status" value="1"/>
</dbReference>
<keyword evidence="6" id="KW-0694">RNA-binding</keyword>
<evidence type="ECO:0000259" key="10">
    <source>
        <dbReference type="PROSITE" id="PS50174"/>
    </source>
</evidence>
<dbReference type="Proteomes" id="UP000038010">
    <property type="component" value="Unassembled WGS sequence"/>
</dbReference>
<evidence type="ECO:0000256" key="1">
    <source>
        <dbReference type="ARBA" id="ARBA00004123"/>
    </source>
</evidence>
<dbReference type="InterPro" id="IPR035979">
    <property type="entry name" value="RBD_domain_sf"/>
</dbReference>
<dbReference type="InterPro" id="IPR036443">
    <property type="entry name" value="Znf_RanBP2_sf"/>
</dbReference>
<dbReference type="InterPro" id="IPR055494">
    <property type="entry name" value="DUF7066"/>
</dbReference>
<evidence type="ECO:0000256" key="4">
    <source>
        <dbReference type="ARBA" id="ARBA00022771"/>
    </source>
</evidence>
<accession>A0A0N0NR05</accession>
<keyword evidence="2" id="KW-0479">Metal-binding</keyword>
<keyword evidence="13" id="KW-1185">Reference proteome</keyword>
<evidence type="ECO:0000256" key="5">
    <source>
        <dbReference type="ARBA" id="ARBA00022833"/>
    </source>
</evidence>
<dbReference type="PANTHER" id="PTHR13948">
    <property type="entry name" value="RNA-BINDING PROTEIN"/>
    <property type="match status" value="1"/>
</dbReference>
<dbReference type="PROSITE" id="PS01358">
    <property type="entry name" value="ZF_RANBP2_1"/>
    <property type="match status" value="1"/>
</dbReference>
<dbReference type="GO" id="GO:0003723">
    <property type="term" value="F:RNA binding"/>
    <property type="evidence" value="ECO:0007669"/>
    <property type="project" value="UniProtKB-KW"/>
</dbReference>
<feature type="region of interest" description="Disordered" evidence="9">
    <location>
        <begin position="431"/>
        <end position="461"/>
    </location>
</feature>
<dbReference type="InterPro" id="IPR012677">
    <property type="entry name" value="Nucleotide-bd_a/b_plait_sf"/>
</dbReference>
<dbReference type="SMART" id="SM00547">
    <property type="entry name" value="ZnF_RBZ"/>
    <property type="match status" value="1"/>
</dbReference>
<dbReference type="VEuPathDB" id="FungiDB:AB675_8763"/>
<dbReference type="Pfam" id="PF23217">
    <property type="entry name" value="DUF7066"/>
    <property type="match status" value="1"/>
</dbReference>
<evidence type="ECO:0000313" key="12">
    <source>
        <dbReference type="EMBL" id="KPI44528.1"/>
    </source>
</evidence>
<name>A0A0N0NR05_9EURO</name>
<sequence>MTKTIAYVQISIELRENYRVERLDDVRIIRDRQTKKSRQFGFLRFPTIEDAEDFMHRNYPSIYLYGNDDDRHSSAEVSKVRLTFSRERRDKTYDDNDWICPNCKINNYATRLKCFRCQASKTDAVSVAKAVNVGDNDASPDNTPSQFLLVRGLEGSVSEELFAKGKGAKVASTTGDTNLGAREELEICFAEYATIEDAQAALVRYNSFDRFTIASKHVMISYIHAGVFVPKLNSTTSEERFLISPINNPSLKLAYWDEEAYVTELIVNAPGAAEPETRGPEAAKAIGTDSLKSAAKDEKARKRKLSLRLFWSNRHAELHGTKSESANGNSAAASENGETTASPPAIAPTQSFADPIRFCCYLCMRQFNSMAEATTHERVSELHGANLKNKSKVLKALGKLEKHDIPIVPFEGESEYRDRAKERRKIHGVVNKKGENVSSGKKQTGARKGTTGSDSEAATPAMSKGAALLSKMGYTPGAGLGAKGSEGMTVPISQDAYAPGVGLGAEGGKRGDAVEEAQRNTKGNGFGEWVQQGKDRARERYERLG</sequence>
<comment type="caution">
    <text evidence="12">The sequence shown here is derived from an EMBL/GenBank/DDBJ whole genome shotgun (WGS) entry which is preliminary data.</text>
</comment>
<dbReference type="Gene3D" id="3.30.70.330">
    <property type="match status" value="1"/>
</dbReference>
<dbReference type="RefSeq" id="XP_018004491.1">
    <property type="nucleotide sequence ID" value="XM_018149237.1"/>
</dbReference>
<evidence type="ECO:0000256" key="8">
    <source>
        <dbReference type="PROSITE-ProRule" id="PRU00322"/>
    </source>
</evidence>
<dbReference type="GO" id="GO:0008270">
    <property type="term" value="F:zinc ion binding"/>
    <property type="evidence" value="ECO:0007669"/>
    <property type="project" value="UniProtKB-KW"/>
</dbReference>
<comment type="subcellular location">
    <subcellularLocation>
        <location evidence="1">Nucleus</location>
    </subcellularLocation>
</comment>
<evidence type="ECO:0000259" key="11">
    <source>
        <dbReference type="PROSITE" id="PS50199"/>
    </source>
</evidence>
<dbReference type="SUPFAM" id="SSF90209">
    <property type="entry name" value="Ran binding protein zinc finger-like"/>
    <property type="match status" value="1"/>
</dbReference>
<feature type="compositionally biased region" description="Basic and acidic residues" evidence="9">
    <location>
        <begin position="533"/>
        <end position="545"/>
    </location>
</feature>
<dbReference type="InterPro" id="IPR000467">
    <property type="entry name" value="G_patch_dom"/>
</dbReference>
<dbReference type="InterPro" id="IPR001876">
    <property type="entry name" value="Znf_RanBP2"/>
</dbReference>
<proteinExistence type="predicted"/>
<dbReference type="EMBL" id="LFJN01000003">
    <property type="protein sequence ID" value="KPI44528.1"/>
    <property type="molecule type" value="Genomic_DNA"/>
</dbReference>
<organism evidence="12 13">
    <name type="scientific">Cyphellophora attinorum</name>
    <dbReference type="NCBI Taxonomy" id="1664694"/>
    <lineage>
        <taxon>Eukaryota</taxon>
        <taxon>Fungi</taxon>
        <taxon>Dikarya</taxon>
        <taxon>Ascomycota</taxon>
        <taxon>Pezizomycotina</taxon>
        <taxon>Eurotiomycetes</taxon>
        <taxon>Chaetothyriomycetidae</taxon>
        <taxon>Chaetothyriales</taxon>
        <taxon>Cyphellophoraceae</taxon>
        <taxon>Cyphellophora</taxon>
    </lineage>
</organism>
<keyword evidence="7" id="KW-0539">Nucleus</keyword>
<feature type="compositionally biased region" description="Basic and acidic residues" evidence="9">
    <location>
        <begin position="507"/>
        <end position="519"/>
    </location>
</feature>
<feature type="domain" description="RanBP2-type" evidence="11">
    <location>
        <begin position="94"/>
        <end position="123"/>
    </location>
</feature>
<dbReference type="SMART" id="SM00443">
    <property type="entry name" value="G_patch"/>
    <property type="match status" value="1"/>
</dbReference>
<reference evidence="12 13" key="1">
    <citation type="submission" date="2015-06" db="EMBL/GenBank/DDBJ databases">
        <title>Draft genome of the ant-associated black yeast Phialophora attae CBS 131958.</title>
        <authorList>
            <person name="Moreno L.F."/>
            <person name="Stielow B.J."/>
            <person name="de Hoog S."/>
            <person name="Vicente V.A."/>
            <person name="Weiss V.A."/>
            <person name="de Vries M."/>
            <person name="Cruz L.M."/>
            <person name="Souza E.M."/>
        </authorList>
    </citation>
    <scope>NUCLEOTIDE SEQUENCE [LARGE SCALE GENOMIC DNA]</scope>
    <source>
        <strain evidence="12 13">CBS 131958</strain>
    </source>
</reference>
<dbReference type="GeneID" id="28741117"/>
<gene>
    <name evidence="12" type="ORF">AB675_8763</name>
</gene>